<sequence length="301" mass="32611">MKHIWYNNLVIVLLLLASCTPIDEKKSLGPLLTPSDIKLDVHGITTGSNKIVMINNTPNVGGMWYYGINTSIRQNDTILLPFLGNTTIYFYATTSGGITKDSVIVNVTKIDYPTAPQWEYLAGSGTAGKTWVWATDVLPPSGFPNFPSGQCFGCGGYLASEFVAPNWSTHGLLDLTKWGVANDQMIFDLNGGANFTLVTGNTGVGGLPAGTYHGTFSFDMSKTLVGDNPPTLWSIGQLTLTGATVSEGFNRDNNNALIYTYDILVLNDDEMILASPDPGAASAWDTAWIWIFKHQGYSFVQ</sequence>
<gene>
    <name evidence="1" type="ORF">FHX64_002730</name>
</gene>
<dbReference type="PROSITE" id="PS51257">
    <property type="entry name" value="PROKAR_LIPOPROTEIN"/>
    <property type="match status" value="1"/>
</dbReference>
<proteinExistence type="predicted"/>
<name>A0A7W5DT06_9PORP</name>
<dbReference type="AlphaFoldDB" id="A0A7W5DT06"/>
<dbReference type="Proteomes" id="UP000544222">
    <property type="component" value="Unassembled WGS sequence"/>
</dbReference>
<dbReference type="RefSeq" id="WP_183414285.1">
    <property type="nucleotide sequence ID" value="NZ_JACHYB010000002.1"/>
</dbReference>
<organism evidence="1 2">
    <name type="scientific">Microbacter margulisiae</name>
    <dbReference type="NCBI Taxonomy" id="1350067"/>
    <lineage>
        <taxon>Bacteria</taxon>
        <taxon>Pseudomonadati</taxon>
        <taxon>Bacteroidota</taxon>
        <taxon>Bacteroidia</taxon>
        <taxon>Bacteroidales</taxon>
        <taxon>Porphyromonadaceae</taxon>
        <taxon>Microbacter</taxon>
    </lineage>
</organism>
<evidence type="ECO:0000313" key="2">
    <source>
        <dbReference type="Proteomes" id="UP000544222"/>
    </source>
</evidence>
<comment type="caution">
    <text evidence="1">The sequence shown here is derived from an EMBL/GenBank/DDBJ whole genome shotgun (WGS) entry which is preliminary data.</text>
</comment>
<dbReference type="EMBL" id="JACHYB010000002">
    <property type="protein sequence ID" value="MBB3188532.1"/>
    <property type="molecule type" value="Genomic_DNA"/>
</dbReference>
<reference evidence="1 2" key="1">
    <citation type="submission" date="2020-08" db="EMBL/GenBank/DDBJ databases">
        <title>Genomic Encyclopedia of Type Strains, Phase IV (KMG-IV): sequencing the most valuable type-strain genomes for metagenomic binning, comparative biology and taxonomic classification.</title>
        <authorList>
            <person name="Goeker M."/>
        </authorList>
    </citation>
    <scope>NUCLEOTIDE SEQUENCE [LARGE SCALE GENOMIC DNA]</scope>
    <source>
        <strain evidence="1 2">DSM 27471</strain>
    </source>
</reference>
<evidence type="ECO:0000313" key="1">
    <source>
        <dbReference type="EMBL" id="MBB3188532.1"/>
    </source>
</evidence>
<protein>
    <submittedName>
        <fullName evidence="1">Uncharacterized protein</fullName>
    </submittedName>
</protein>
<keyword evidence="2" id="KW-1185">Reference proteome</keyword>
<accession>A0A7W5DT06</accession>